<dbReference type="SMART" id="SM00411">
    <property type="entry name" value="BHL"/>
    <property type="match status" value="1"/>
</dbReference>
<dbReference type="InterPro" id="IPR020816">
    <property type="entry name" value="Histone-like_DNA-bd_CS"/>
</dbReference>
<name>A0ABP8G563_9BACT</name>
<dbReference type="GO" id="GO:0003677">
    <property type="term" value="F:DNA binding"/>
    <property type="evidence" value="ECO:0007669"/>
    <property type="project" value="UniProtKB-KW"/>
</dbReference>
<dbReference type="EMBL" id="BAABFN010000020">
    <property type="protein sequence ID" value="GAA4317701.1"/>
    <property type="molecule type" value="Genomic_DNA"/>
</dbReference>
<dbReference type="Gene3D" id="4.10.520.10">
    <property type="entry name" value="IHF-like DNA-binding proteins"/>
    <property type="match status" value="1"/>
</dbReference>
<reference evidence="6" key="1">
    <citation type="journal article" date="2019" name="Int. J. Syst. Evol. Microbiol.">
        <title>The Global Catalogue of Microorganisms (GCM) 10K type strain sequencing project: providing services to taxonomists for standard genome sequencing and annotation.</title>
        <authorList>
            <consortium name="The Broad Institute Genomics Platform"/>
            <consortium name="The Broad Institute Genome Sequencing Center for Infectious Disease"/>
            <person name="Wu L."/>
            <person name="Ma J."/>
        </authorList>
    </citation>
    <scope>NUCLEOTIDE SEQUENCE [LARGE SCALE GENOMIC DNA]</scope>
    <source>
        <strain evidence="6">JCM 17664</strain>
    </source>
</reference>
<gene>
    <name evidence="5" type="ORF">GCM10023143_29930</name>
</gene>
<evidence type="ECO:0000313" key="6">
    <source>
        <dbReference type="Proteomes" id="UP001501207"/>
    </source>
</evidence>
<keyword evidence="6" id="KW-1185">Reference proteome</keyword>
<evidence type="ECO:0000256" key="4">
    <source>
        <dbReference type="RuleBase" id="RU003939"/>
    </source>
</evidence>
<evidence type="ECO:0000256" key="1">
    <source>
        <dbReference type="ARBA" id="ARBA00010529"/>
    </source>
</evidence>
<dbReference type="InterPro" id="IPR010992">
    <property type="entry name" value="IHF-like_DNA-bd_dom_sf"/>
</dbReference>
<dbReference type="PROSITE" id="PS00045">
    <property type="entry name" value="HISTONE_LIKE"/>
    <property type="match status" value="1"/>
</dbReference>
<dbReference type="Proteomes" id="UP001501207">
    <property type="component" value="Unassembled WGS sequence"/>
</dbReference>
<dbReference type="PANTHER" id="PTHR33175:SF3">
    <property type="entry name" value="DNA-BINDING PROTEIN HU-BETA"/>
    <property type="match status" value="1"/>
</dbReference>
<dbReference type="PRINTS" id="PR01727">
    <property type="entry name" value="DNABINDINGHU"/>
</dbReference>
<evidence type="ECO:0000256" key="2">
    <source>
        <dbReference type="ARBA" id="ARBA00023067"/>
    </source>
</evidence>
<organism evidence="5 6">
    <name type="scientific">Compostibacter hankyongensis</name>
    <dbReference type="NCBI Taxonomy" id="1007089"/>
    <lineage>
        <taxon>Bacteria</taxon>
        <taxon>Pseudomonadati</taxon>
        <taxon>Bacteroidota</taxon>
        <taxon>Chitinophagia</taxon>
        <taxon>Chitinophagales</taxon>
        <taxon>Chitinophagaceae</taxon>
        <taxon>Compostibacter</taxon>
    </lineage>
</organism>
<evidence type="ECO:0000313" key="5">
    <source>
        <dbReference type="EMBL" id="GAA4317701.1"/>
    </source>
</evidence>
<sequence>MNKAELIDKIAKDAGVTKTQANEALDSFTSAVIGALKKNDKVTLVGFGTFSVTKRSARKGRNPQTGKVINIPAKKVAKFKAGKEFSTKLK</sequence>
<comment type="caution">
    <text evidence="5">The sequence shown here is derived from an EMBL/GenBank/DDBJ whole genome shotgun (WGS) entry which is preliminary data.</text>
</comment>
<keyword evidence="3 5" id="KW-0238">DNA-binding</keyword>
<proteinExistence type="inferred from homology"/>
<dbReference type="InterPro" id="IPR000119">
    <property type="entry name" value="Hist_DNA-bd"/>
</dbReference>
<dbReference type="PANTHER" id="PTHR33175">
    <property type="entry name" value="DNA-BINDING PROTEIN HU"/>
    <property type="match status" value="1"/>
</dbReference>
<accession>A0ABP8G563</accession>
<comment type="similarity">
    <text evidence="1 4">Belongs to the bacterial histone-like protein family.</text>
</comment>
<keyword evidence="2" id="KW-0226">DNA condensation</keyword>
<dbReference type="CDD" id="cd13831">
    <property type="entry name" value="HU"/>
    <property type="match status" value="1"/>
</dbReference>
<dbReference type="SUPFAM" id="SSF47729">
    <property type="entry name" value="IHF-like DNA-binding proteins"/>
    <property type="match status" value="1"/>
</dbReference>
<protein>
    <submittedName>
        <fullName evidence="5">HU family DNA-binding protein</fullName>
    </submittedName>
</protein>
<evidence type="ECO:0000256" key="3">
    <source>
        <dbReference type="ARBA" id="ARBA00023125"/>
    </source>
</evidence>
<dbReference type="Pfam" id="PF00216">
    <property type="entry name" value="Bac_DNA_binding"/>
    <property type="match status" value="1"/>
</dbReference>